<dbReference type="RefSeq" id="XP_028489669.1">
    <property type="nucleotide sequence ID" value="XM_028629615.1"/>
</dbReference>
<evidence type="ECO:0000259" key="8">
    <source>
        <dbReference type="SMART" id="SM00906"/>
    </source>
</evidence>
<comment type="caution">
    <text evidence="9">The sequence shown here is derived from an EMBL/GenBank/DDBJ whole genome shotgun (WGS) entry which is preliminary data.</text>
</comment>
<dbReference type="Pfam" id="PF04082">
    <property type="entry name" value="Fungal_trans"/>
    <property type="match status" value="1"/>
</dbReference>
<keyword evidence="1" id="KW-0479">Metal-binding</keyword>
<feature type="transmembrane region" description="Helical" evidence="7">
    <location>
        <begin position="224"/>
        <end position="243"/>
    </location>
</feature>
<keyword evidence="6" id="KW-0539">Nucleus</keyword>
<reference evidence="9 10" key="1">
    <citation type="journal article" date="2018" name="Front. Microbiol.">
        <title>Genomic and genetic insights into a cosmopolitan fungus, Paecilomyces variotii (Eurotiales).</title>
        <authorList>
            <person name="Urquhart A.S."/>
            <person name="Mondo S.J."/>
            <person name="Makela M.R."/>
            <person name="Hane J.K."/>
            <person name="Wiebenga A."/>
            <person name="He G."/>
            <person name="Mihaltcheva S."/>
            <person name="Pangilinan J."/>
            <person name="Lipzen A."/>
            <person name="Barry K."/>
            <person name="de Vries R.P."/>
            <person name="Grigoriev I.V."/>
            <person name="Idnurm A."/>
        </authorList>
    </citation>
    <scope>NUCLEOTIDE SEQUENCE [LARGE SCALE GENOMIC DNA]</scope>
    <source>
        <strain evidence="9 10">CBS 101075</strain>
    </source>
</reference>
<keyword evidence="3" id="KW-0805">Transcription regulation</keyword>
<keyword evidence="7" id="KW-0472">Membrane</keyword>
<dbReference type="PANTHER" id="PTHR31313:SF77">
    <property type="entry name" value="ZN(II)2CYS6 TRANSCRIPTION FACTOR (EUROFUNG)"/>
    <property type="match status" value="1"/>
</dbReference>
<dbReference type="Proteomes" id="UP000283841">
    <property type="component" value="Unassembled WGS sequence"/>
</dbReference>
<organism evidence="9 10">
    <name type="scientific">Byssochlamys spectabilis</name>
    <name type="common">Paecilomyces variotii</name>
    <dbReference type="NCBI Taxonomy" id="264951"/>
    <lineage>
        <taxon>Eukaryota</taxon>
        <taxon>Fungi</taxon>
        <taxon>Dikarya</taxon>
        <taxon>Ascomycota</taxon>
        <taxon>Pezizomycotina</taxon>
        <taxon>Eurotiomycetes</taxon>
        <taxon>Eurotiomycetidae</taxon>
        <taxon>Eurotiales</taxon>
        <taxon>Thermoascaceae</taxon>
        <taxon>Paecilomyces</taxon>
    </lineage>
</organism>
<evidence type="ECO:0000313" key="9">
    <source>
        <dbReference type="EMBL" id="RWR00025.1"/>
    </source>
</evidence>
<evidence type="ECO:0000256" key="7">
    <source>
        <dbReference type="SAM" id="Phobius"/>
    </source>
</evidence>
<keyword evidence="10" id="KW-1185">Reference proteome</keyword>
<protein>
    <recommendedName>
        <fullName evidence="8">Xylanolytic transcriptional activator regulatory domain-containing protein</fullName>
    </recommendedName>
</protein>
<sequence>MVILSCHEIGNGIDARGWLYSGMAIRLAFDLALNLDMSAYASKGDITPEDADLRRTVFWAAYLVDHQLGFHLGRPFRTSMEDVTVGKPHDQGNTLGPSRWIPYGLQDTTTGASGFLDCTEAVSRQLISLRELMAPCGYILYGTSSISKAVLQELNAKIVAQLRSMQYRQNIVYAHRPWMSKSGLQPQPPRGPGYLHAHEMCIQSAISISKNLILYEARYTLRRMNVKAVSITSSAILILLFASVSKHPTRSHSDIAMNLSTCFSPPLFYLVFLKMYRMKLGSGYQ</sequence>
<feature type="transmembrane region" description="Helical" evidence="7">
    <location>
        <begin position="255"/>
        <end position="273"/>
    </location>
</feature>
<keyword evidence="2" id="KW-0862">Zinc</keyword>
<gene>
    <name evidence="9" type="ORF">C8Q69DRAFT_45328</name>
</gene>
<feature type="domain" description="Xylanolytic transcriptional activator regulatory" evidence="8">
    <location>
        <begin position="17"/>
        <end position="94"/>
    </location>
</feature>
<evidence type="ECO:0000256" key="2">
    <source>
        <dbReference type="ARBA" id="ARBA00022833"/>
    </source>
</evidence>
<accession>A0A443I7E9</accession>
<dbReference type="AlphaFoldDB" id="A0A443I7E9"/>
<dbReference type="CDD" id="cd12148">
    <property type="entry name" value="fungal_TF_MHR"/>
    <property type="match status" value="1"/>
</dbReference>
<evidence type="ECO:0000256" key="1">
    <source>
        <dbReference type="ARBA" id="ARBA00022723"/>
    </source>
</evidence>
<dbReference type="SMART" id="SM00906">
    <property type="entry name" value="Fungal_trans"/>
    <property type="match status" value="1"/>
</dbReference>
<dbReference type="GO" id="GO:0008270">
    <property type="term" value="F:zinc ion binding"/>
    <property type="evidence" value="ECO:0007669"/>
    <property type="project" value="InterPro"/>
</dbReference>
<proteinExistence type="predicted"/>
<dbReference type="GO" id="GO:0006351">
    <property type="term" value="P:DNA-templated transcription"/>
    <property type="evidence" value="ECO:0007669"/>
    <property type="project" value="InterPro"/>
</dbReference>
<evidence type="ECO:0000256" key="6">
    <source>
        <dbReference type="ARBA" id="ARBA00023242"/>
    </source>
</evidence>
<dbReference type="GO" id="GO:0003677">
    <property type="term" value="F:DNA binding"/>
    <property type="evidence" value="ECO:0007669"/>
    <property type="project" value="UniProtKB-KW"/>
</dbReference>
<evidence type="ECO:0000313" key="10">
    <source>
        <dbReference type="Proteomes" id="UP000283841"/>
    </source>
</evidence>
<dbReference type="InterPro" id="IPR051615">
    <property type="entry name" value="Transcr_Regulatory_Elem"/>
</dbReference>
<name>A0A443I7E9_BYSSP</name>
<keyword evidence="5" id="KW-0804">Transcription</keyword>
<evidence type="ECO:0000256" key="3">
    <source>
        <dbReference type="ARBA" id="ARBA00023015"/>
    </source>
</evidence>
<dbReference type="VEuPathDB" id="FungiDB:C8Q69DRAFT_45328"/>
<keyword evidence="7" id="KW-0812">Transmembrane</keyword>
<dbReference type="PANTHER" id="PTHR31313">
    <property type="entry name" value="TY1 ENHANCER ACTIVATOR"/>
    <property type="match status" value="1"/>
</dbReference>
<evidence type="ECO:0000256" key="4">
    <source>
        <dbReference type="ARBA" id="ARBA00023125"/>
    </source>
</evidence>
<evidence type="ECO:0000256" key="5">
    <source>
        <dbReference type="ARBA" id="ARBA00023163"/>
    </source>
</evidence>
<keyword evidence="4" id="KW-0238">DNA-binding</keyword>
<dbReference type="GeneID" id="39598892"/>
<dbReference type="InterPro" id="IPR007219">
    <property type="entry name" value="XnlR_reg_dom"/>
</dbReference>
<dbReference type="EMBL" id="RCNU01000001">
    <property type="protein sequence ID" value="RWR00025.1"/>
    <property type="molecule type" value="Genomic_DNA"/>
</dbReference>
<keyword evidence="7" id="KW-1133">Transmembrane helix</keyword>